<gene>
    <name evidence="1" type="ORF">CGLO_18204</name>
</gene>
<evidence type="ECO:0000313" key="2">
    <source>
        <dbReference type="Proteomes" id="UP000015530"/>
    </source>
</evidence>
<dbReference type="OrthoDB" id="5957391at2759"/>
<dbReference type="AlphaFoldDB" id="T0KV42"/>
<reference evidence="2" key="1">
    <citation type="journal article" date="2013" name="Mol. Plant Microbe Interact.">
        <title>Global aspects of pacC regulation of pathogenicity genes in Colletotrichum gloeosporioides as revealed by transcriptome analysis.</title>
        <authorList>
            <person name="Alkan N."/>
            <person name="Meng X."/>
            <person name="Friedlander G."/>
            <person name="Reuveni E."/>
            <person name="Sukno S."/>
            <person name="Sherman A."/>
            <person name="Thon M."/>
            <person name="Fluhr R."/>
            <person name="Prusky D."/>
        </authorList>
    </citation>
    <scope>NUCLEOTIDE SEQUENCE [LARGE SCALE GENOMIC DNA]</scope>
    <source>
        <strain evidence="2">Cg-14</strain>
    </source>
</reference>
<accession>T0KV42</accession>
<dbReference type="Proteomes" id="UP000015530">
    <property type="component" value="Unassembled WGS sequence"/>
</dbReference>
<comment type="caution">
    <text evidence="1">The sequence shown here is derived from an EMBL/GenBank/DDBJ whole genome shotgun (WGS) entry which is preliminary data.</text>
</comment>
<protein>
    <submittedName>
        <fullName evidence="1">Uncharacterized protein</fullName>
    </submittedName>
</protein>
<dbReference type="EMBL" id="AMYD01004426">
    <property type="protein sequence ID" value="EQB43176.1"/>
    <property type="molecule type" value="Genomic_DNA"/>
</dbReference>
<sequence>MSAESQMFDVLGHIDALKGFYPEIAHLKTEAVDDALQAIAESGSVIESEPNFMEWMSRLAQMPISQPE</sequence>
<name>T0KV42_COLGC</name>
<evidence type="ECO:0000313" key="1">
    <source>
        <dbReference type="EMBL" id="EQB43176.1"/>
    </source>
</evidence>
<dbReference type="HOGENOM" id="CLU_2793845_0_0_1"/>
<proteinExistence type="predicted"/>
<organism evidence="1 2">
    <name type="scientific">Colletotrichum gloeosporioides (strain Cg-14)</name>
    <name type="common">Anthracnose fungus</name>
    <name type="synonym">Glomerella cingulata</name>
    <dbReference type="NCBI Taxonomy" id="1237896"/>
    <lineage>
        <taxon>Eukaryota</taxon>
        <taxon>Fungi</taxon>
        <taxon>Dikarya</taxon>
        <taxon>Ascomycota</taxon>
        <taxon>Pezizomycotina</taxon>
        <taxon>Sordariomycetes</taxon>
        <taxon>Hypocreomycetidae</taxon>
        <taxon>Glomerellales</taxon>
        <taxon>Glomerellaceae</taxon>
        <taxon>Colletotrichum</taxon>
        <taxon>Colletotrichum gloeosporioides species complex</taxon>
    </lineage>
</organism>